<evidence type="ECO:0000313" key="1">
    <source>
        <dbReference type="EMBL" id="MBU2722181.1"/>
    </source>
</evidence>
<protein>
    <submittedName>
        <fullName evidence="1">Uncharacterized protein</fullName>
    </submittedName>
</protein>
<evidence type="ECO:0000313" key="2">
    <source>
        <dbReference type="Proteomes" id="UP000887300"/>
    </source>
</evidence>
<organism evidence="1 2">
    <name type="scientific">Acidithiobacillus ferridurans</name>
    <dbReference type="NCBI Taxonomy" id="1232575"/>
    <lineage>
        <taxon>Bacteria</taxon>
        <taxon>Pseudomonadati</taxon>
        <taxon>Pseudomonadota</taxon>
        <taxon>Acidithiobacillia</taxon>
        <taxon>Acidithiobacillales</taxon>
        <taxon>Acidithiobacillaceae</taxon>
        <taxon>Acidithiobacillus</taxon>
    </lineage>
</organism>
<proteinExistence type="predicted"/>
<dbReference type="Proteomes" id="UP000887300">
    <property type="component" value="Unassembled WGS sequence"/>
</dbReference>
<reference evidence="1" key="1">
    <citation type="journal article" date="2021" name="ISME J.">
        <title>Genomic evolution of the class Acidithiobacillia: deep-branching Proteobacteria living in extreme acidic conditions.</title>
        <authorList>
            <person name="Moya-Beltran A."/>
            <person name="Beard S."/>
            <person name="Rojas-Villalobos C."/>
            <person name="Issotta F."/>
            <person name="Gallardo Y."/>
            <person name="Ulloa R."/>
            <person name="Giaveno A."/>
            <person name="Degli Esposti M."/>
            <person name="Johnson D.B."/>
            <person name="Quatrini R."/>
        </authorList>
    </citation>
    <scope>NUCLEOTIDE SEQUENCE</scope>
    <source>
        <strain evidence="1">DSM 583</strain>
    </source>
</reference>
<name>A0A8X8K871_ACIFI</name>
<sequence>GVTGQIFAAYDQIPSRAVTLANGQTLYNGGFISPYTQQYSADPLYTSIMDYGLVDASASGHAWKFGFLLHPLRQVRIKYSYSIYDTAPYLPNVDANYLDVTYSPGGFWKGVSLRNRLALVHSNPYGGYRGTFIDDRLMLQYSF</sequence>
<feature type="non-terminal residue" evidence="1">
    <location>
        <position position="1"/>
    </location>
</feature>
<dbReference type="AlphaFoldDB" id="A0A8X8K871"/>
<accession>A0A8X8K871</accession>
<gene>
    <name evidence="1" type="ORF">HF568_02810</name>
</gene>
<comment type="caution">
    <text evidence="1">The sequence shown here is derived from an EMBL/GenBank/DDBJ whole genome shotgun (WGS) entry which is preliminary data.</text>
</comment>
<dbReference type="EMBL" id="JABBHS010000077">
    <property type="protein sequence ID" value="MBU2722181.1"/>
    <property type="molecule type" value="Genomic_DNA"/>
</dbReference>